<dbReference type="Gene3D" id="3.30.428.70">
    <property type="match status" value="1"/>
</dbReference>
<feature type="compositionally biased region" description="Polar residues" evidence="1">
    <location>
        <begin position="21"/>
        <end position="43"/>
    </location>
</feature>
<feature type="region of interest" description="Disordered" evidence="1">
    <location>
        <begin position="87"/>
        <end position="114"/>
    </location>
</feature>
<keyword evidence="3" id="KW-1185">Reference proteome</keyword>
<reference evidence="2" key="1">
    <citation type="submission" date="2017-08" db="EMBL/GenBank/DDBJ databases">
        <authorList>
            <person name="Polle J.E."/>
            <person name="Barry K."/>
            <person name="Cushman J."/>
            <person name="Schmutz J."/>
            <person name="Tran D."/>
            <person name="Hathwaick L.T."/>
            <person name="Yim W.C."/>
            <person name="Jenkins J."/>
            <person name="Mckie-Krisberg Z.M."/>
            <person name="Prochnik S."/>
            <person name="Lindquist E."/>
            <person name="Dockter R.B."/>
            <person name="Adam C."/>
            <person name="Molina H."/>
            <person name="Bunkerborg J."/>
            <person name="Jin E."/>
            <person name="Buchheim M."/>
            <person name="Magnuson J."/>
        </authorList>
    </citation>
    <scope>NUCLEOTIDE SEQUENCE</scope>
    <source>
        <strain evidence="2">CCAP 19/18</strain>
    </source>
</reference>
<accession>A0ABQ7GF92</accession>
<proteinExistence type="predicted"/>
<feature type="region of interest" description="Disordered" evidence="1">
    <location>
        <begin position="18"/>
        <end position="43"/>
    </location>
</feature>
<evidence type="ECO:0008006" key="4">
    <source>
        <dbReference type="Google" id="ProtNLM"/>
    </source>
</evidence>
<gene>
    <name evidence="2" type="ORF">DUNSADRAFT_10471</name>
</gene>
<evidence type="ECO:0000313" key="3">
    <source>
        <dbReference type="Proteomes" id="UP000815325"/>
    </source>
</evidence>
<protein>
    <recommendedName>
        <fullName evidence="4">Encoded protein</fullName>
    </recommendedName>
</protein>
<dbReference type="Proteomes" id="UP000815325">
    <property type="component" value="Unassembled WGS sequence"/>
</dbReference>
<organism evidence="2 3">
    <name type="scientific">Dunaliella salina</name>
    <name type="common">Green alga</name>
    <name type="synonym">Protococcus salinus</name>
    <dbReference type="NCBI Taxonomy" id="3046"/>
    <lineage>
        <taxon>Eukaryota</taxon>
        <taxon>Viridiplantae</taxon>
        <taxon>Chlorophyta</taxon>
        <taxon>core chlorophytes</taxon>
        <taxon>Chlorophyceae</taxon>
        <taxon>CS clade</taxon>
        <taxon>Chlamydomonadales</taxon>
        <taxon>Dunaliellaceae</taxon>
        <taxon>Dunaliella</taxon>
    </lineage>
</organism>
<comment type="caution">
    <text evidence="2">The sequence shown here is derived from an EMBL/GenBank/DDBJ whole genome shotgun (WGS) entry which is preliminary data.</text>
</comment>
<sequence length="114" mass="12082">MLLRGRVQTAAAFSATRLKRQGTSSSRMAPLSTDTCPRLDPSSSWPAIAGTYTQAQSSGAATKTETKCKLLADEQTGISFVIREASALSKKPPGPQPSQPPQQAICRVHEGEVP</sequence>
<dbReference type="InterPro" id="IPR043171">
    <property type="entry name" value="Ap4A_phos1/2-like"/>
</dbReference>
<evidence type="ECO:0000313" key="2">
    <source>
        <dbReference type="EMBL" id="KAF5833272.1"/>
    </source>
</evidence>
<name>A0ABQ7GF92_DUNSA</name>
<dbReference type="EMBL" id="MU069820">
    <property type="protein sequence ID" value="KAF5833272.1"/>
    <property type="molecule type" value="Genomic_DNA"/>
</dbReference>
<evidence type="ECO:0000256" key="1">
    <source>
        <dbReference type="SAM" id="MobiDB-lite"/>
    </source>
</evidence>